<accession>A0A5C1AKK8</accession>
<dbReference type="AlphaFoldDB" id="A0A5C1AKK8"/>
<proteinExistence type="predicted"/>
<gene>
    <name evidence="2" type="ORF">PX52LOC_04693</name>
</gene>
<sequence>MFNRNKQDFAEFADIPRAASRSEGMRPISDANCTNSDAGTGLTSSVLVPPASQWDARRMLDDSSSIQLADNSDCGTLSESHSDRSTSNCSLVVTRVIDFKGVSRRLPFDRTSGKIAMRFDRTFGRVAAARLRTKSHLISWRSTSSPSLEHFGTCFGRVGPLSRPIGVCESFTRQIRPFCPVGGYYRFAVGDIRRH</sequence>
<evidence type="ECO:0000256" key="1">
    <source>
        <dbReference type="SAM" id="MobiDB-lite"/>
    </source>
</evidence>
<organism evidence="2 3">
    <name type="scientific">Limnoglobus roseus</name>
    <dbReference type="NCBI Taxonomy" id="2598579"/>
    <lineage>
        <taxon>Bacteria</taxon>
        <taxon>Pseudomonadati</taxon>
        <taxon>Planctomycetota</taxon>
        <taxon>Planctomycetia</taxon>
        <taxon>Gemmatales</taxon>
        <taxon>Gemmataceae</taxon>
        <taxon>Limnoglobus</taxon>
    </lineage>
</organism>
<dbReference type="Proteomes" id="UP000324974">
    <property type="component" value="Chromosome"/>
</dbReference>
<keyword evidence="3" id="KW-1185">Reference proteome</keyword>
<evidence type="ECO:0000313" key="2">
    <source>
        <dbReference type="EMBL" id="QEL17694.1"/>
    </source>
</evidence>
<evidence type="ECO:0000313" key="3">
    <source>
        <dbReference type="Proteomes" id="UP000324974"/>
    </source>
</evidence>
<protein>
    <submittedName>
        <fullName evidence="2">Uncharacterized protein</fullName>
    </submittedName>
</protein>
<reference evidence="3" key="1">
    <citation type="submission" date="2019-08" db="EMBL/GenBank/DDBJ databases">
        <title>Limnoglobus roseus gen. nov., sp. nov., a novel freshwater planctomycete with a giant genome from the family Gemmataceae.</title>
        <authorList>
            <person name="Kulichevskaya I.S."/>
            <person name="Naumoff D.G."/>
            <person name="Miroshnikov K."/>
            <person name="Ivanova A."/>
            <person name="Philippov D.A."/>
            <person name="Hakobyan A."/>
            <person name="Rijpstra I.C."/>
            <person name="Sinninghe Damste J.S."/>
            <person name="Liesack W."/>
            <person name="Dedysh S.N."/>
        </authorList>
    </citation>
    <scope>NUCLEOTIDE SEQUENCE [LARGE SCALE GENOMIC DNA]</scope>
    <source>
        <strain evidence="3">PX52</strain>
    </source>
</reference>
<name>A0A5C1AKK8_9BACT</name>
<dbReference type="EMBL" id="CP042425">
    <property type="protein sequence ID" value="QEL17694.1"/>
    <property type="molecule type" value="Genomic_DNA"/>
</dbReference>
<feature type="region of interest" description="Disordered" evidence="1">
    <location>
        <begin position="20"/>
        <end position="46"/>
    </location>
</feature>
<feature type="compositionally biased region" description="Polar residues" evidence="1">
    <location>
        <begin position="31"/>
        <end position="46"/>
    </location>
</feature>
<dbReference type="KEGG" id="lrs:PX52LOC_04693"/>